<protein>
    <submittedName>
        <fullName evidence="1">Uncharacterized protein</fullName>
    </submittedName>
</protein>
<dbReference type="EMBL" id="FTOP01000031">
    <property type="protein sequence ID" value="SIT17949.1"/>
    <property type="molecule type" value="Genomic_DNA"/>
</dbReference>
<reference evidence="2" key="1">
    <citation type="submission" date="2017-01" db="EMBL/GenBank/DDBJ databases">
        <authorList>
            <person name="Varghese N."/>
            <person name="Submissions S."/>
        </authorList>
    </citation>
    <scope>NUCLEOTIDE SEQUENCE [LARGE SCALE GENOMIC DNA]</scope>
    <source>
        <strain evidence="2">DSM 46698</strain>
    </source>
</reference>
<dbReference type="Proteomes" id="UP000186026">
    <property type="component" value="Unassembled WGS sequence"/>
</dbReference>
<name>A0A1N7Q5F6_9BACT</name>
<gene>
    <name evidence="1" type="ORF">SAMN05421761_1315</name>
</gene>
<evidence type="ECO:0000313" key="2">
    <source>
        <dbReference type="Proteomes" id="UP000186026"/>
    </source>
</evidence>
<keyword evidence="2" id="KW-1185">Reference proteome</keyword>
<dbReference type="RefSeq" id="WP_076503139.1">
    <property type="nucleotide sequence ID" value="NZ_FTOP01000031.1"/>
</dbReference>
<dbReference type="AlphaFoldDB" id="A0A1N7Q5F6"/>
<proteinExistence type="predicted"/>
<sequence>MKTLQFDLKIIEPLSIKDFSIYNVTFPLKINLNAGRHYYKSKSVEIGKFHGNKIFAFISIPAYFDPISNLITIAGIDDQSKDQISIHTYFENQSVLSKTIRINNSVEDYNPSNLWSDFLNNFPIVNNQFIETLKHNLNILIKEFLNSGVHGVIQTGKPPIVTHENYHDYKSMFINKTDDKKSPDLHDIIELQNVIKSSYKGIITFSSMAPFANVIGSTNDPKPWNTSWIKLWSEKCNNGESPSFCTSYQYSNGAKTFNCGNDFVGGHVIKGTEAIKINTGGTVYIFPICKAHNNNDKIYMSIIKYSTGVVLDNYNKLNEFITN</sequence>
<organism evidence="1 2">
    <name type="scientific">Belliella pelovolcani</name>
    <dbReference type="NCBI Taxonomy" id="529505"/>
    <lineage>
        <taxon>Bacteria</taxon>
        <taxon>Pseudomonadati</taxon>
        <taxon>Bacteroidota</taxon>
        <taxon>Cytophagia</taxon>
        <taxon>Cytophagales</taxon>
        <taxon>Cyclobacteriaceae</taxon>
        <taxon>Belliella</taxon>
    </lineage>
</organism>
<accession>A0A1N7Q5F6</accession>
<evidence type="ECO:0000313" key="1">
    <source>
        <dbReference type="EMBL" id="SIT17949.1"/>
    </source>
</evidence>
<dbReference type="STRING" id="529505.SAMN05421761_1315"/>
<dbReference type="OrthoDB" id="1230907at2"/>